<evidence type="ECO:0000256" key="1">
    <source>
        <dbReference type="SAM" id="MobiDB-lite"/>
    </source>
</evidence>
<dbReference type="Proteomes" id="UP000800038">
    <property type="component" value="Unassembled WGS sequence"/>
</dbReference>
<evidence type="ECO:0000313" key="3">
    <source>
        <dbReference type="Proteomes" id="UP000800038"/>
    </source>
</evidence>
<dbReference type="AlphaFoldDB" id="A0A6A5SK62"/>
<evidence type="ECO:0000313" key="2">
    <source>
        <dbReference type="EMBL" id="KAF1939819.1"/>
    </source>
</evidence>
<dbReference type="EMBL" id="ML976074">
    <property type="protein sequence ID" value="KAF1939819.1"/>
    <property type="molecule type" value="Genomic_DNA"/>
</dbReference>
<sequence>MWCCSSLFQHPIQKNSQPTFTRAKDLSQLRKETSSFCFGRPGSPPSRKKQLGSLLKQ</sequence>
<protein>
    <submittedName>
        <fullName evidence="2">Uncharacterized protein</fullName>
    </submittedName>
</protein>
<accession>A0A6A5SK62</accession>
<proteinExistence type="predicted"/>
<feature type="non-terminal residue" evidence="2">
    <location>
        <position position="57"/>
    </location>
</feature>
<reference evidence="2" key="1">
    <citation type="journal article" date="2020" name="Stud. Mycol.">
        <title>101 Dothideomycetes genomes: a test case for predicting lifestyles and emergence of pathogens.</title>
        <authorList>
            <person name="Haridas S."/>
            <person name="Albert R."/>
            <person name="Binder M."/>
            <person name="Bloem J."/>
            <person name="Labutti K."/>
            <person name="Salamov A."/>
            <person name="Andreopoulos B."/>
            <person name="Baker S."/>
            <person name="Barry K."/>
            <person name="Bills G."/>
            <person name="Bluhm B."/>
            <person name="Cannon C."/>
            <person name="Castanera R."/>
            <person name="Culley D."/>
            <person name="Daum C."/>
            <person name="Ezra D."/>
            <person name="Gonzalez J."/>
            <person name="Henrissat B."/>
            <person name="Kuo A."/>
            <person name="Liang C."/>
            <person name="Lipzen A."/>
            <person name="Lutzoni F."/>
            <person name="Magnuson J."/>
            <person name="Mondo S."/>
            <person name="Nolan M."/>
            <person name="Ohm R."/>
            <person name="Pangilinan J."/>
            <person name="Park H.-J."/>
            <person name="Ramirez L."/>
            <person name="Alfaro M."/>
            <person name="Sun H."/>
            <person name="Tritt A."/>
            <person name="Yoshinaga Y."/>
            <person name="Zwiers L.-H."/>
            <person name="Turgeon B."/>
            <person name="Goodwin S."/>
            <person name="Spatafora J."/>
            <person name="Crous P."/>
            <person name="Grigoriev I."/>
        </authorList>
    </citation>
    <scope>NUCLEOTIDE SEQUENCE</scope>
    <source>
        <strain evidence="2">CBS 161.51</strain>
    </source>
</reference>
<organism evidence="2 3">
    <name type="scientific">Clathrospora elynae</name>
    <dbReference type="NCBI Taxonomy" id="706981"/>
    <lineage>
        <taxon>Eukaryota</taxon>
        <taxon>Fungi</taxon>
        <taxon>Dikarya</taxon>
        <taxon>Ascomycota</taxon>
        <taxon>Pezizomycotina</taxon>
        <taxon>Dothideomycetes</taxon>
        <taxon>Pleosporomycetidae</taxon>
        <taxon>Pleosporales</taxon>
        <taxon>Diademaceae</taxon>
        <taxon>Clathrospora</taxon>
    </lineage>
</organism>
<feature type="region of interest" description="Disordered" evidence="1">
    <location>
        <begin position="35"/>
        <end position="57"/>
    </location>
</feature>
<name>A0A6A5SK62_9PLEO</name>
<keyword evidence="3" id="KW-1185">Reference proteome</keyword>
<gene>
    <name evidence="2" type="ORF">EJ02DRAFT_456581</name>
</gene>